<feature type="compositionally biased region" description="Polar residues" evidence="1">
    <location>
        <begin position="79"/>
        <end position="88"/>
    </location>
</feature>
<evidence type="ECO:0000256" key="1">
    <source>
        <dbReference type="SAM" id="MobiDB-lite"/>
    </source>
</evidence>
<gene>
    <name evidence="2" type="primary">P0018C07.107</name>
    <name evidence="3" type="ORF">OSJNBb0003M19.36</name>
</gene>
<dbReference type="EMBL" id="AP006460">
    <property type="protein sequence ID" value="BAD32045.1"/>
    <property type="molecule type" value="Genomic_DNA"/>
</dbReference>
<proteinExistence type="predicted"/>
<reference evidence="4" key="3">
    <citation type="journal article" date="2005" name="Nature">
        <title>The map-based sequence of the rice genome.</title>
        <authorList>
            <consortium name="International rice genome sequencing project (IRGSP)"/>
            <person name="Matsumoto T."/>
            <person name="Wu J."/>
            <person name="Kanamori H."/>
            <person name="Katayose Y."/>
            <person name="Fujisawa M."/>
            <person name="Namiki N."/>
            <person name="Mizuno H."/>
            <person name="Yamamoto K."/>
            <person name="Antonio B.A."/>
            <person name="Baba T."/>
            <person name="Sakata K."/>
            <person name="Nagamura Y."/>
            <person name="Aoki H."/>
            <person name="Arikawa K."/>
            <person name="Arita K."/>
            <person name="Bito T."/>
            <person name="Chiden Y."/>
            <person name="Fujitsuka N."/>
            <person name="Fukunaka R."/>
            <person name="Hamada M."/>
            <person name="Harada C."/>
            <person name="Hayashi A."/>
            <person name="Hijishita S."/>
            <person name="Honda M."/>
            <person name="Hosokawa S."/>
            <person name="Ichikawa Y."/>
            <person name="Idonuma A."/>
            <person name="Iijima M."/>
            <person name="Ikeda M."/>
            <person name="Ikeno M."/>
            <person name="Ito K."/>
            <person name="Ito S."/>
            <person name="Ito T."/>
            <person name="Ito Y."/>
            <person name="Ito Y."/>
            <person name="Iwabuchi A."/>
            <person name="Kamiya K."/>
            <person name="Karasawa W."/>
            <person name="Kurita K."/>
            <person name="Katagiri S."/>
            <person name="Kikuta A."/>
            <person name="Kobayashi H."/>
            <person name="Kobayashi N."/>
            <person name="Machita K."/>
            <person name="Maehara T."/>
            <person name="Masukawa M."/>
            <person name="Mizubayashi T."/>
            <person name="Mukai Y."/>
            <person name="Nagasaki H."/>
            <person name="Nagata Y."/>
            <person name="Naito S."/>
            <person name="Nakashima M."/>
            <person name="Nakama Y."/>
            <person name="Nakamichi Y."/>
            <person name="Nakamura M."/>
            <person name="Meguro A."/>
            <person name="Negishi M."/>
            <person name="Ohta I."/>
            <person name="Ohta T."/>
            <person name="Okamoto M."/>
            <person name="Ono N."/>
            <person name="Saji S."/>
            <person name="Sakaguchi M."/>
            <person name="Sakai K."/>
            <person name="Shibata M."/>
            <person name="Shimokawa T."/>
            <person name="Song J."/>
            <person name="Takazaki Y."/>
            <person name="Terasawa K."/>
            <person name="Tsugane M."/>
            <person name="Tsuji K."/>
            <person name="Ueda S."/>
            <person name="Waki K."/>
            <person name="Yamagata H."/>
            <person name="Yamamoto M."/>
            <person name="Yamamoto S."/>
            <person name="Yamane H."/>
            <person name="Yoshiki S."/>
            <person name="Yoshihara R."/>
            <person name="Yukawa K."/>
            <person name="Zhong H."/>
            <person name="Yano M."/>
            <person name="Yuan Q."/>
            <person name="Ouyang S."/>
            <person name="Liu J."/>
            <person name="Jones K.M."/>
            <person name="Gansberger K."/>
            <person name="Moffat K."/>
            <person name="Hill J."/>
            <person name="Bera J."/>
            <person name="Fadrosh D."/>
            <person name="Jin S."/>
            <person name="Johri S."/>
            <person name="Kim M."/>
            <person name="Overton L."/>
            <person name="Reardon M."/>
            <person name="Tsitrin T."/>
            <person name="Vuong H."/>
            <person name="Weaver B."/>
            <person name="Ciecko A."/>
            <person name="Tallon L."/>
            <person name="Jackson J."/>
            <person name="Pai G."/>
            <person name="Aken S.V."/>
            <person name="Utterback T."/>
            <person name="Reidmuller S."/>
            <person name="Feldblyum T."/>
            <person name="Hsiao J."/>
            <person name="Zismann V."/>
            <person name="Iobst S."/>
            <person name="de Vazeille A.R."/>
            <person name="Buell C.R."/>
            <person name="Ying K."/>
            <person name="Li Y."/>
            <person name="Lu T."/>
            <person name="Huang Y."/>
            <person name="Zhao Q."/>
            <person name="Feng Q."/>
            <person name="Zhang L."/>
            <person name="Zhu J."/>
            <person name="Weng Q."/>
            <person name="Mu J."/>
            <person name="Lu Y."/>
            <person name="Fan D."/>
            <person name="Liu Y."/>
            <person name="Guan J."/>
            <person name="Zhang Y."/>
            <person name="Yu S."/>
            <person name="Liu X."/>
            <person name="Zhang Y."/>
            <person name="Hong G."/>
            <person name="Han B."/>
            <person name="Choisne N."/>
            <person name="Demange N."/>
            <person name="Orjeda G."/>
            <person name="Samain S."/>
            <person name="Cattolico L."/>
            <person name="Pelletier E."/>
            <person name="Couloux A."/>
            <person name="Segurens B."/>
            <person name="Wincker P."/>
            <person name="D'Hont A."/>
            <person name="Scarpelli C."/>
            <person name="Weissenbach J."/>
            <person name="Salanoubat M."/>
            <person name="Quetier F."/>
            <person name="Yu Y."/>
            <person name="Kim H.R."/>
            <person name="Rambo T."/>
            <person name="Currie J."/>
            <person name="Collura K."/>
            <person name="Luo M."/>
            <person name="Yang T."/>
            <person name="Ammiraju J.S.S."/>
            <person name="Engler F."/>
            <person name="Soderlund C."/>
            <person name="Wing R.A."/>
            <person name="Palmer L.E."/>
            <person name="de la Bastide M."/>
            <person name="Spiegel L."/>
            <person name="Nascimento L."/>
            <person name="Zutavern T."/>
            <person name="O'Shaughnessy A."/>
            <person name="Dike S."/>
            <person name="Dedhia N."/>
            <person name="Preston R."/>
            <person name="Balija V."/>
            <person name="McCombie W.R."/>
            <person name="Chow T."/>
            <person name="Chen H."/>
            <person name="Chung M."/>
            <person name="Chen C."/>
            <person name="Shaw J."/>
            <person name="Wu H."/>
            <person name="Hsiao K."/>
            <person name="Chao Y."/>
            <person name="Chu M."/>
            <person name="Cheng C."/>
            <person name="Hour A."/>
            <person name="Lee P."/>
            <person name="Lin S."/>
            <person name="Lin Y."/>
            <person name="Liou J."/>
            <person name="Liu S."/>
            <person name="Hsing Y."/>
            <person name="Raghuvanshi S."/>
            <person name="Mohanty A."/>
            <person name="Bharti A.K."/>
            <person name="Gaur A."/>
            <person name="Gupta V."/>
            <person name="Kumar D."/>
            <person name="Ravi V."/>
            <person name="Vij S."/>
            <person name="Kapur A."/>
            <person name="Khurana P."/>
            <person name="Khurana P."/>
            <person name="Khurana J.P."/>
            <person name="Tyagi A.K."/>
            <person name="Gaikwad K."/>
            <person name="Singh A."/>
            <person name="Dalal V."/>
            <person name="Srivastava S."/>
            <person name="Dixit A."/>
            <person name="Pal A.K."/>
            <person name="Ghazi I.A."/>
            <person name="Yadav M."/>
            <person name="Pandit A."/>
            <person name="Bhargava A."/>
            <person name="Sureshbabu K."/>
            <person name="Batra K."/>
            <person name="Sharma T.R."/>
            <person name="Mohapatra T."/>
            <person name="Singh N.K."/>
            <person name="Messing J."/>
            <person name="Nelson A.B."/>
            <person name="Fuks G."/>
            <person name="Kavchok S."/>
            <person name="Keizer G."/>
            <person name="Linton E."/>
            <person name="Llaca V."/>
            <person name="Song R."/>
            <person name="Tanyolac B."/>
            <person name="Young S."/>
            <person name="Ho-Il K."/>
            <person name="Hahn J.H."/>
            <person name="Sangsakoo G."/>
            <person name="Vanavichit A."/>
            <person name="de Mattos Luiz.A.T."/>
            <person name="Zimmer P.D."/>
            <person name="Malone G."/>
            <person name="Dellagostin O."/>
            <person name="de Oliveira A.C."/>
            <person name="Bevan M."/>
            <person name="Bancroft I."/>
            <person name="Minx P."/>
            <person name="Cordum H."/>
            <person name="Wilson R."/>
            <person name="Cheng Z."/>
            <person name="Jin W."/>
            <person name="Jiang J."/>
            <person name="Leong S.A."/>
            <person name="Iwama H."/>
            <person name="Gojobori T."/>
            <person name="Itoh T."/>
            <person name="Niimura Y."/>
            <person name="Fujii Y."/>
            <person name="Habara T."/>
            <person name="Sakai H."/>
            <person name="Sato Y."/>
            <person name="Wilson G."/>
            <person name="Kumar K."/>
            <person name="McCouch S."/>
            <person name="Juretic N."/>
            <person name="Hoen D."/>
            <person name="Wright S."/>
            <person name="Bruskiewich R."/>
            <person name="Bureau T."/>
            <person name="Miyao A."/>
            <person name="Hirochika H."/>
            <person name="Nishikawa T."/>
            <person name="Kadowaki K."/>
            <person name="Sugiura M."/>
            <person name="Burr B."/>
            <person name="Sasaki T."/>
        </authorList>
    </citation>
    <scope>NUCLEOTIDE SEQUENCE [LARGE SCALE GENOMIC DNA]</scope>
    <source>
        <strain evidence="4">cv. Nipponbare</strain>
    </source>
</reference>
<reference evidence="2" key="1">
    <citation type="submission" date="2002-05" db="EMBL/GenBank/DDBJ databases">
        <title>Oryza sativa nipponbare(GA3) genomic DNA, chromosome 7, PAC clone:P0018C07.</title>
        <authorList>
            <person name="Sasaki T."/>
            <person name="Matsumoto T."/>
            <person name="Katayose Y."/>
        </authorList>
    </citation>
    <scope>NUCLEOTIDE SEQUENCE</scope>
</reference>
<dbReference type="EMBL" id="AP005182">
    <property type="protein sequence ID" value="BAC20787.1"/>
    <property type="molecule type" value="Genomic_DNA"/>
</dbReference>
<reference evidence="3" key="2">
    <citation type="submission" date="2003-05" db="EMBL/GenBank/DDBJ databases">
        <title>Oryza sativa nipponbare(GA3) genomic DNA, chromosome 7, BAC clone:OSJNBb0003M19.</title>
        <authorList>
            <person name="Sasaki T."/>
            <person name="Matsumoto T."/>
            <person name="Katayose Y."/>
        </authorList>
    </citation>
    <scope>NUCLEOTIDE SEQUENCE</scope>
</reference>
<evidence type="ECO:0000313" key="4">
    <source>
        <dbReference type="Proteomes" id="UP000000763"/>
    </source>
</evidence>
<accession>Q8H3E8</accession>
<name>Q8H3E8_ORYSJ</name>
<protein>
    <submittedName>
        <fullName evidence="2">Uncharacterized protein</fullName>
    </submittedName>
</protein>
<sequence>MAEAGAQADCNVTSNEYQVGYTAARCLLRFIRPKSRVFLDQPTAMAMRRRARRDGAGWAVGVALRRPGAADAGEGESSPGHSSTGALP</sequence>
<reference evidence="4" key="4">
    <citation type="journal article" date="2008" name="Nucleic Acids Res.">
        <title>The rice annotation project database (RAP-DB): 2008 update.</title>
        <authorList>
            <consortium name="The rice annotation project (RAP)"/>
        </authorList>
    </citation>
    <scope>GENOME REANNOTATION</scope>
    <source>
        <strain evidence="4">cv. Nipponbare</strain>
    </source>
</reference>
<organism evidence="2 4">
    <name type="scientific">Oryza sativa subsp. japonica</name>
    <name type="common">Rice</name>
    <dbReference type="NCBI Taxonomy" id="39947"/>
    <lineage>
        <taxon>Eukaryota</taxon>
        <taxon>Viridiplantae</taxon>
        <taxon>Streptophyta</taxon>
        <taxon>Embryophyta</taxon>
        <taxon>Tracheophyta</taxon>
        <taxon>Spermatophyta</taxon>
        <taxon>Magnoliopsida</taxon>
        <taxon>Liliopsida</taxon>
        <taxon>Poales</taxon>
        <taxon>Poaceae</taxon>
        <taxon>BOP clade</taxon>
        <taxon>Oryzoideae</taxon>
        <taxon>Oryzeae</taxon>
        <taxon>Oryzinae</taxon>
        <taxon>Oryza</taxon>
        <taxon>Oryza sativa</taxon>
    </lineage>
</organism>
<feature type="region of interest" description="Disordered" evidence="1">
    <location>
        <begin position="68"/>
        <end position="88"/>
    </location>
</feature>
<evidence type="ECO:0000313" key="3">
    <source>
        <dbReference type="EMBL" id="BAD32045.1"/>
    </source>
</evidence>
<dbReference type="Proteomes" id="UP000000763">
    <property type="component" value="Chromosome 7"/>
</dbReference>
<dbReference type="AlphaFoldDB" id="Q8H3E8"/>
<evidence type="ECO:0000313" key="2">
    <source>
        <dbReference type="EMBL" id="BAC20787.1"/>
    </source>
</evidence>